<dbReference type="InterPro" id="IPR002104">
    <property type="entry name" value="Integrase_catalytic"/>
</dbReference>
<dbReference type="GO" id="GO:0015074">
    <property type="term" value="P:DNA integration"/>
    <property type="evidence" value="ECO:0007669"/>
    <property type="project" value="InterPro"/>
</dbReference>
<accession>E9SEI0</accession>
<dbReference type="InterPro" id="IPR044946">
    <property type="entry name" value="Restrct_endonuc_typeI_TRD_sf"/>
</dbReference>
<evidence type="ECO:0000313" key="8">
    <source>
        <dbReference type="Proteomes" id="UP000004259"/>
    </source>
</evidence>
<reference evidence="7 8" key="1">
    <citation type="submission" date="2011-02" db="EMBL/GenBank/DDBJ databases">
        <authorList>
            <person name="Nelson K.E."/>
            <person name="Sutton G."/>
            <person name="Torralba M."/>
            <person name="Durkin S."/>
            <person name="Harkins D."/>
            <person name="Montgomery R."/>
            <person name="Ziemer C."/>
            <person name="Klaassens E."/>
            <person name="Ocuiv P."/>
            <person name="Morrison M."/>
        </authorList>
    </citation>
    <scope>NUCLEOTIDE SEQUENCE [LARGE SCALE GENOMIC DNA]</scope>
    <source>
        <strain evidence="7 8">8</strain>
    </source>
</reference>
<keyword evidence="2" id="KW-0680">Restriction system</keyword>
<dbReference type="PANTHER" id="PTHR30408:SF12">
    <property type="entry name" value="TYPE I RESTRICTION ENZYME MJAVIII SPECIFICITY SUBUNIT"/>
    <property type="match status" value="1"/>
</dbReference>
<protein>
    <submittedName>
        <fullName evidence="7">Type I restriction modification DNA specificity domain protein</fullName>
    </submittedName>
</protein>
<dbReference type="Gene3D" id="1.10.150.130">
    <property type="match status" value="1"/>
</dbReference>
<keyword evidence="5" id="KW-0472">Membrane</keyword>
<evidence type="ECO:0000256" key="4">
    <source>
        <dbReference type="ARBA" id="ARBA00023172"/>
    </source>
</evidence>
<dbReference type="InterPro" id="IPR010998">
    <property type="entry name" value="Integrase_recombinase_N"/>
</dbReference>
<dbReference type="SUPFAM" id="SSF116734">
    <property type="entry name" value="DNA methylase specificity domain"/>
    <property type="match status" value="1"/>
</dbReference>
<evidence type="ECO:0000256" key="5">
    <source>
        <dbReference type="SAM" id="Phobius"/>
    </source>
</evidence>
<dbReference type="InterPro" id="IPR052021">
    <property type="entry name" value="Type-I_RS_S_subunit"/>
</dbReference>
<dbReference type="STRING" id="246199.CUS_5099"/>
<keyword evidence="4" id="KW-0233">DNA recombination</keyword>
<feature type="transmembrane region" description="Helical" evidence="5">
    <location>
        <begin position="20"/>
        <end position="42"/>
    </location>
</feature>
<dbReference type="GO" id="GO:0006310">
    <property type="term" value="P:DNA recombination"/>
    <property type="evidence" value="ECO:0007669"/>
    <property type="project" value="UniProtKB-KW"/>
</dbReference>
<keyword evidence="5" id="KW-1133">Transmembrane helix</keyword>
<evidence type="ECO:0000313" key="7">
    <source>
        <dbReference type="EMBL" id="EGC02309.1"/>
    </source>
</evidence>
<dbReference type="CDD" id="cd01189">
    <property type="entry name" value="INT_ICEBs1_C_like"/>
    <property type="match status" value="1"/>
</dbReference>
<dbReference type="PANTHER" id="PTHR30408">
    <property type="entry name" value="TYPE-1 RESTRICTION ENZYME ECOKI SPECIFICITY PROTEIN"/>
    <property type="match status" value="1"/>
</dbReference>
<gene>
    <name evidence="7" type="ORF">CUS_5099</name>
</gene>
<organism evidence="7 8">
    <name type="scientific">Ruminococcus albus 8</name>
    <dbReference type="NCBI Taxonomy" id="246199"/>
    <lineage>
        <taxon>Bacteria</taxon>
        <taxon>Bacillati</taxon>
        <taxon>Bacillota</taxon>
        <taxon>Clostridia</taxon>
        <taxon>Eubacteriales</taxon>
        <taxon>Oscillospiraceae</taxon>
        <taxon>Ruminococcus</taxon>
    </lineage>
</organism>
<dbReference type="GO" id="GO:0003677">
    <property type="term" value="F:DNA binding"/>
    <property type="evidence" value="ECO:0007669"/>
    <property type="project" value="UniProtKB-KW"/>
</dbReference>
<name>E9SEI0_RUMAL</name>
<dbReference type="EMBL" id="ADKM02000098">
    <property type="protein sequence ID" value="EGC02309.1"/>
    <property type="molecule type" value="Genomic_DNA"/>
</dbReference>
<sequence length="528" mass="60210">MTQHYLTSPNIKKIIKSRKIAYLGAKFFLAPCFFMLVCAISWEQRKVKDIADNTYGGGTPQTSIDSYWNGEIPWIQSQDIIENQLFNVEPRKHISEEAISKSATKLVPKNSIAIVTRVGVGKLAFMPFSYCTSQDFLSLSGIQIDEKYATYSIYQMLQKEKQNVQGTSIKGITIEEMLSKKIPVPCNSDEQGAIGAFFHNLDTLITLHQREPPKEDKILNDIKTDTLFHEYYCQWLVIYKEGSVRGVTMQKYHLTAEWVKKLIPDVKLCDFDRITYQQLINDYAETHERQTTMDFHHQLKGAILDAVDDGLIARDPTRKVIIKGKSPNDKKKKYLSRYELQKLLTSLDLNSGLNMDWLILLIAKTGMRFSEAIAVTPADFDFTHQTLSVNKTWDYKGEGGFQPTKNKSSVRKIRLDWQTVGQFYAIVRELNDTAPIFVSKEKKIYNSTLNDVLERHCKAVGIPTISVHGLRHTHASLLLFDGVSIASVAQRLGHSSINTTQKTYLHIIRELENKDIDLIMKSISSLLD</sequence>
<dbReference type="InterPro" id="IPR000055">
    <property type="entry name" value="Restrct_endonuc_typeI_TRD"/>
</dbReference>
<dbReference type="AlphaFoldDB" id="E9SEI0"/>
<dbReference type="eggNOG" id="COG0732">
    <property type="taxonomic scope" value="Bacteria"/>
</dbReference>
<comment type="caution">
    <text evidence="7">The sequence shown here is derived from an EMBL/GenBank/DDBJ whole genome shotgun (WGS) entry which is preliminary data.</text>
</comment>
<evidence type="ECO:0000256" key="2">
    <source>
        <dbReference type="ARBA" id="ARBA00022747"/>
    </source>
</evidence>
<keyword evidence="5" id="KW-0812">Transmembrane</keyword>
<dbReference type="Pfam" id="PF00589">
    <property type="entry name" value="Phage_integrase"/>
    <property type="match status" value="1"/>
</dbReference>
<dbReference type="InterPro" id="IPR011010">
    <property type="entry name" value="DNA_brk_join_enz"/>
</dbReference>
<dbReference type="GO" id="GO:0009307">
    <property type="term" value="P:DNA restriction-modification system"/>
    <property type="evidence" value="ECO:0007669"/>
    <property type="project" value="UniProtKB-KW"/>
</dbReference>
<dbReference type="PROSITE" id="PS51898">
    <property type="entry name" value="TYR_RECOMBINASE"/>
    <property type="match status" value="1"/>
</dbReference>
<keyword evidence="3" id="KW-0238">DNA-binding</keyword>
<dbReference type="Gene3D" id="1.10.443.10">
    <property type="entry name" value="Intergrase catalytic core"/>
    <property type="match status" value="1"/>
</dbReference>
<proteinExistence type="inferred from homology"/>
<dbReference type="InterPro" id="IPR013762">
    <property type="entry name" value="Integrase-like_cat_sf"/>
</dbReference>
<keyword evidence="8" id="KW-1185">Reference proteome</keyword>
<evidence type="ECO:0000259" key="6">
    <source>
        <dbReference type="PROSITE" id="PS51898"/>
    </source>
</evidence>
<dbReference type="eggNOG" id="COG0582">
    <property type="taxonomic scope" value="Bacteria"/>
</dbReference>
<evidence type="ECO:0000256" key="3">
    <source>
        <dbReference type="ARBA" id="ARBA00023125"/>
    </source>
</evidence>
<dbReference type="SUPFAM" id="SSF56349">
    <property type="entry name" value="DNA breaking-rejoining enzymes"/>
    <property type="match status" value="1"/>
</dbReference>
<dbReference type="Gene3D" id="3.90.220.20">
    <property type="entry name" value="DNA methylase specificity domains"/>
    <property type="match status" value="1"/>
</dbReference>
<dbReference type="Pfam" id="PF01420">
    <property type="entry name" value="Methylase_S"/>
    <property type="match status" value="1"/>
</dbReference>
<evidence type="ECO:0000256" key="1">
    <source>
        <dbReference type="ARBA" id="ARBA00010923"/>
    </source>
</evidence>
<comment type="similarity">
    <text evidence="1">Belongs to the type-I restriction system S methylase family.</text>
</comment>
<dbReference type="Proteomes" id="UP000004259">
    <property type="component" value="Unassembled WGS sequence"/>
</dbReference>
<dbReference type="CDD" id="cd17513">
    <property type="entry name" value="RMtype1_S_AveSPN6ORF1907P_TRD2-CR2_like"/>
    <property type="match status" value="1"/>
</dbReference>
<feature type="domain" description="Tyr recombinase" evidence="6">
    <location>
        <begin position="330"/>
        <end position="518"/>
    </location>
</feature>